<feature type="region of interest" description="Disordered" evidence="1">
    <location>
        <begin position="83"/>
        <end position="115"/>
    </location>
</feature>
<dbReference type="RefSeq" id="XP_013884463.1">
    <property type="nucleotide sequence ID" value="XM_014029009.1"/>
</dbReference>
<evidence type="ECO:0000313" key="3">
    <source>
        <dbReference type="RefSeq" id="XP_013884463.1"/>
    </source>
</evidence>
<feature type="compositionally biased region" description="Basic and acidic residues" evidence="1">
    <location>
        <begin position="96"/>
        <end position="107"/>
    </location>
</feature>
<dbReference type="GO" id="GO:0019894">
    <property type="term" value="F:kinesin binding"/>
    <property type="evidence" value="ECO:0007669"/>
    <property type="project" value="InterPro"/>
</dbReference>
<organism evidence="2 3">
    <name type="scientific">Austrofundulus limnaeus</name>
    <name type="common">Annual killifish</name>
    <dbReference type="NCBI Taxonomy" id="52670"/>
    <lineage>
        <taxon>Eukaryota</taxon>
        <taxon>Metazoa</taxon>
        <taxon>Chordata</taxon>
        <taxon>Craniata</taxon>
        <taxon>Vertebrata</taxon>
        <taxon>Euteleostomi</taxon>
        <taxon>Actinopterygii</taxon>
        <taxon>Neopterygii</taxon>
        <taxon>Teleostei</taxon>
        <taxon>Neoteleostei</taxon>
        <taxon>Acanthomorphata</taxon>
        <taxon>Ovalentaria</taxon>
        <taxon>Atherinomorphae</taxon>
        <taxon>Cyprinodontiformes</taxon>
        <taxon>Rivulidae</taxon>
        <taxon>Austrofundulus</taxon>
    </lineage>
</organism>
<protein>
    <submittedName>
        <fullName evidence="3">Kinesin-associated protein 3</fullName>
    </submittedName>
</protein>
<evidence type="ECO:0000256" key="1">
    <source>
        <dbReference type="SAM" id="MobiDB-lite"/>
    </source>
</evidence>
<dbReference type="AlphaFoldDB" id="A0A2I4CWT5"/>
<dbReference type="STRING" id="52670.A0A2I4CWT5"/>
<dbReference type="PANTHER" id="PTHR15605">
    <property type="entry name" value="KINESIN-ASSOCIATED PROTEINS"/>
    <property type="match status" value="1"/>
</dbReference>
<dbReference type="GO" id="GO:0007018">
    <property type="term" value="P:microtubule-based movement"/>
    <property type="evidence" value="ECO:0007669"/>
    <property type="project" value="TreeGrafter"/>
</dbReference>
<dbReference type="GO" id="GO:0044782">
    <property type="term" value="P:cilium organization"/>
    <property type="evidence" value="ECO:0007669"/>
    <property type="project" value="TreeGrafter"/>
</dbReference>
<dbReference type="GO" id="GO:0016939">
    <property type="term" value="C:kinesin II complex"/>
    <property type="evidence" value="ECO:0007669"/>
    <property type="project" value="TreeGrafter"/>
</dbReference>
<dbReference type="Proteomes" id="UP000192220">
    <property type="component" value="Unplaced"/>
</dbReference>
<dbReference type="GeneID" id="106532856"/>
<gene>
    <name evidence="3" type="primary">LOC106532856</name>
</gene>
<dbReference type="OrthoDB" id="10265679at2759"/>
<name>A0A2I4CWT5_AUSLI</name>
<dbReference type="PANTHER" id="PTHR15605:SF2">
    <property type="entry name" value="KINESIN-ASSOCIATED PROTEIN 3"/>
    <property type="match status" value="1"/>
</dbReference>
<accession>A0A2I4CWT5</accession>
<dbReference type="InterPro" id="IPR008658">
    <property type="entry name" value="KAP3"/>
</dbReference>
<evidence type="ECO:0000313" key="2">
    <source>
        <dbReference type="Proteomes" id="UP000192220"/>
    </source>
</evidence>
<dbReference type="KEGG" id="alim:106532856"/>
<proteinExistence type="predicted"/>
<dbReference type="GO" id="GO:0035869">
    <property type="term" value="C:ciliary transition zone"/>
    <property type="evidence" value="ECO:0007669"/>
    <property type="project" value="TreeGrafter"/>
</dbReference>
<reference evidence="3" key="1">
    <citation type="submission" date="2025-08" db="UniProtKB">
        <authorList>
            <consortium name="RefSeq"/>
        </authorList>
    </citation>
    <scope>IDENTIFICATION</scope>
</reference>
<keyword evidence="2" id="KW-1185">Reference proteome</keyword>
<dbReference type="InParanoid" id="A0A2I4CWT5"/>
<sequence>MHDNNAVIRTVCNNTLDIIAENDEDWCRKIQSKTFCWYNSQWLGMVENRQLDGTTEPQQYEVDQDFLERPDLFSTADGIISADGTTGPDQFFPDFQNRDDGETKHLSSSELLPAP</sequence>
<dbReference type="GO" id="GO:0005930">
    <property type="term" value="C:axoneme"/>
    <property type="evidence" value="ECO:0007669"/>
    <property type="project" value="TreeGrafter"/>
</dbReference>
<dbReference type="Pfam" id="PF05804">
    <property type="entry name" value="KAP"/>
    <property type="match status" value="1"/>
</dbReference>